<feature type="compositionally biased region" description="Basic and acidic residues" evidence="6">
    <location>
        <begin position="1"/>
        <end position="10"/>
    </location>
</feature>
<gene>
    <name evidence="8" type="ORF">SELMODRAFT_418816</name>
</gene>
<dbReference type="KEGG" id="smo:SELMODRAFT_418816"/>
<evidence type="ECO:0000256" key="4">
    <source>
        <dbReference type="ARBA" id="ARBA00022737"/>
    </source>
</evidence>
<dbReference type="InParanoid" id="D8S6G8"/>
<feature type="domain" description="MI" evidence="7">
    <location>
        <begin position="375"/>
        <end position="496"/>
    </location>
</feature>
<dbReference type="InterPro" id="IPR039778">
    <property type="entry name" value="PDCD4"/>
</dbReference>
<sequence length="658" mass="73123">MAVLTDDQRKVMSSACMERGREKNSSNRKKPCKAKKAGGSGKGTWGSQLDQIVELRIHPDDPNYDSEEEPYWLVEAPVAESVEEFKGRVLLAIEEYFMSSNIDEAAQELRDLGCPDFQHYFVKKLVSIAMDKRDREKEKAAVLLSALYADVVPADQMAKGFRKLLLSVDDLALDNPNAVKILAVFVARAVVDDILPPAFLTDAQKLLAEGSKGMEVVNKAMATHLGPSAHADMVEKKWGGSTRSTVALLVKKIDEMLEEYRESGDVTKACQCIRELDMGYYHHELVKRAATLSLEGNKSTQSSLLALLKHCSEEGLISSSQMSKGFMRCLEESSAEAREKLKPVVSAAVNEGWLSPSLQTSLASAAPEPDFSSAEFKKKSTAIIHEYFSSDDSQEVLRSLQDLASVQDLYPLFIKRLILLAMDRRSREKEMASSLLSTIHTESDTDQVAKGFVLLLESAEDTALDTPDAGTQLTFFLARAVFDNVLTPFYLEQIKGQLPENSLGREIVGNAKSILSAQHAGERILRCWGGGTGWAIEDAKDKVFKIVEEFEAGGDLTEACRCIRELNMPFFHHEIVKRVLDMAMEKQNERPLELLEQCSREGLITTSQMCAGFTRVYNLLNELALDVPNAHEKFQSYVETAKQAKWLCGEFDFQGGLC</sequence>
<dbReference type="GO" id="GO:0005737">
    <property type="term" value="C:cytoplasm"/>
    <property type="evidence" value="ECO:0007669"/>
    <property type="project" value="UniProtKB-SubCell"/>
</dbReference>
<name>D8S6G8_SELML</name>
<proteinExistence type="inferred from homology"/>
<dbReference type="InterPro" id="IPR003891">
    <property type="entry name" value="Initiation_fac_eIF4g_MI"/>
</dbReference>
<dbReference type="OrthoDB" id="414546at2759"/>
<comment type="similarity">
    <text evidence="2">Belongs to the PDCD4 family.</text>
</comment>
<dbReference type="SUPFAM" id="SSF48371">
    <property type="entry name" value="ARM repeat"/>
    <property type="match status" value="4"/>
</dbReference>
<reference evidence="8 9" key="1">
    <citation type="journal article" date="2011" name="Science">
        <title>The Selaginella genome identifies genetic changes associated with the evolution of vascular plants.</title>
        <authorList>
            <person name="Banks J.A."/>
            <person name="Nishiyama T."/>
            <person name="Hasebe M."/>
            <person name="Bowman J.L."/>
            <person name="Gribskov M."/>
            <person name="dePamphilis C."/>
            <person name="Albert V.A."/>
            <person name="Aono N."/>
            <person name="Aoyama T."/>
            <person name="Ambrose B.A."/>
            <person name="Ashton N.W."/>
            <person name="Axtell M.J."/>
            <person name="Barker E."/>
            <person name="Barker M.S."/>
            <person name="Bennetzen J.L."/>
            <person name="Bonawitz N.D."/>
            <person name="Chapple C."/>
            <person name="Cheng C."/>
            <person name="Correa L.G."/>
            <person name="Dacre M."/>
            <person name="DeBarry J."/>
            <person name="Dreyer I."/>
            <person name="Elias M."/>
            <person name="Engstrom E.M."/>
            <person name="Estelle M."/>
            <person name="Feng L."/>
            <person name="Finet C."/>
            <person name="Floyd S.K."/>
            <person name="Frommer W.B."/>
            <person name="Fujita T."/>
            <person name="Gramzow L."/>
            <person name="Gutensohn M."/>
            <person name="Harholt J."/>
            <person name="Hattori M."/>
            <person name="Heyl A."/>
            <person name="Hirai T."/>
            <person name="Hiwatashi Y."/>
            <person name="Ishikawa M."/>
            <person name="Iwata M."/>
            <person name="Karol K.G."/>
            <person name="Koehler B."/>
            <person name="Kolukisaoglu U."/>
            <person name="Kubo M."/>
            <person name="Kurata T."/>
            <person name="Lalonde S."/>
            <person name="Li K."/>
            <person name="Li Y."/>
            <person name="Litt A."/>
            <person name="Lyons E."/>
            <person name="Manning G."/>
            <person name="Maruyama T."/>
            <person name="Michael T.P."/>
            <person name="Mikami K."/>
            <person name="Miyazaki S."/>
            <person name="Morinaga S."/>
            <person name="Murata T."/>
            <person name="Mueller-Roeber B."/>
            <person name="Nelson D.R."/>
            <person name="Obara M."/>
            <person name="Oguri Y."/>
            <person name="Olmstead R.G."/>
            <person name="Onodera N."/>
            <person name="Petersen B.L."/>
            <person name="Pils B."/>
            <person name="Prigge M."/>
            <person name="Rensing S.A."/>
            <person name="Riano-Pachon D.M."/>
            <person name="Roberts A.W."/>
            <person name="Sato Y."/>
            <person name="Scheller H.V."/>
            <person name="Schulz B."/>
            <person name="Schulz C."/>
            <person name="Shakirov E.V."/>
            <person name="Shibagaki N."/>
            <person name="Shinohara N."/>
            <person name="Shippen D.E."/>
            <person name="Soerensen I."/>
            <person name="Sotooka R."/>
            <person name="Sugimoto N."/>
            <person name="Sugita M."/>
            <person name="Sumikawa N."/>
            <person name="Tanurdzic M."/>
            <person name="Theissen G."/>
            <person name="Ulvskov P."/>
            <person name="Wakazuki S."/>
            <person name="Weng J.K."/>
            <person name="Willats W.W."/>
            <person name="Wipf D."/>
            <person name="Wolf P.G."/>
            <person name="Yang L."/>
            <person name="Zimmer A.D."/>
            <person name="Zhu Q."/>
            <person name="Mitros T."/>
            <person name="Hellsten U."/>
            <person name="Loque D."/>
            <person name="Otillar R."/>
            <person name="Salamov A."/>
            <person name="Schmutz J."/>
            <person name="Shapiro H."/>
            <person name="Lindquist E."/>
            <person name="Lucas S."/>
            <person name="Rokhsar D."/>
            <person name="Grigoriev I.V."/>
        </authorList>
    </citation>
    <scope>NUCLEOTIDE SEQUENCE [LARGE SCALE GENOMIC DNA]</scope>
</reference>
<dbReference type="HOGENOM" id="CLU_013764_1_0_1"/>
<dbReference type="STRING" id="88036.D8S6G8"/>
<feature type="region of interest" description="Disordered" evidence="6">
    <location>
        <begin position="1"/>
        <end position="46"/>
    </location>
</feature>
<dbReference type="PROSITE" id="PS51366">
    <property type="entry name" value="MI"/>
    <property type="match status" value="4"/>
</dbReference>
<accession>D8S6G8</accession>
<dbReference type="PANTHER" id="PTHR12626:SF0">
    <property type="entry name" value="PROGRAMMED CELL DEATH PROTEIN 4"/>
    <property type="match status" value="1"/>
</dbReference>
<evidence type="ECO:0000313" key="8">
    <source>
        <dbReference type="EMBL" id="EFJ20061.1"/>
    </source>
</evidence>
<dbReference type="AlphaFoldDB" id="D8S6G8"/>
<dbReference type="SMART" id="SM00544">
    <property type="entry name" value="MA3"/>
    <property type="match status" value="4"/>
</dbReference>
<keyword evidence="3" id="KW-0963">Cytoplasm</keyword>
<dbReference type="Gene3D" id="1.25.40.180">
    <property type="match status" value="4"/>
</dbReference>
<dbReference type="Proteomes" id="UP000001514">
    <property type="component" value="Unassembled WGS sequence"/>
</dbReference>
<dbReference type="Pfam" id="PF02847">
    <property type="entry name" value="MA3"/>
    <property type="match status" value="4"/>
</dbReference>
<keyword evidence="5" id="KW-0539">Nucleus</keyword>
<feature type="domain" description="MI" evidence="7">
    <location>
        <begin position="538"/>
        <end position="657"/>
    </location>
</feature>
<feature type="domain" description="MI" evidence="7">
    <location>
        <begin position="84"/>
        <end position="205"/>
    </location>
</feature>
<evidence type="ECO:0000256" key="3">
    <source>
        <dbReference type="ARBA" id="ARBA00022490"/>
    </source>
</evidence>
<dbReference type="GO" id="GO:0045892">
    <property type="term" value="P:negative regulation of DNA-templated transcription"/>
    <property type="evidence" value="ECO:0007669"/>
    <property type="project" value="InterPro"/>
</dbReference>
<keyword evidence="9" id="KW-1185">Reference proteome</keyword>
<evidence type="ECO:0000256" key="5">
    <source>
        <dbReference type="ARBA" id="ARBA00023242"/>
    </source>
</evidence>
<feature type="domain" description="MI" evidence="7">
    <location>
        <begin position="248"/>
        <end position="370"/>
    </location>
</feature>
<dbReference type="PANTHER" id="PTHR12626">
    <property type="entry name" value="PROGRAMMED CELL DEATH 4"/>
    <property type="match status" value="1"/>
</dbReference>
<evidence type="ECO:0000313" key="9">
    <source>
        <dbReference type="Proteomes" id="UP000001514"/>
    </source>
</evidence>
<dbReference type="eggNOG" id="KOG0403">
    <property type="taxonomic scope" value="Eukaryota"/>
</dbReference>
<evidence type="ECO:0000256" key="6">
    <source>
        <dbReference type="SAM" id="MobiDB-lite"/>
    </source>
</evidence>
<feature type="compositionally biased region" description="Basic residues" evidence="6">
    <location>
        <begin position="26"/>
        <end position="36"/>
    </location>
</feature>
<evidence type="ECO:0000256" key="1">
    <source>
        <dbReference type="ARBA" id="ARBA00004496"/>
    </source>
</evidence>
<dbReference type="Gramene" id="EFJ20061">
    <property type="protein sequence ID" value="EFJ20061"/>
    <property type="gene ID" value="SELMODRAFT_418816"/>
</dbReference>
<evidence type="ECO:0000256" key="2">
    <source>
        <dbReference type="ARBA" id="ARBA00005497"/>
    </source>
</evidence>
<dbReference type="FunFam" id="1.25.40.180:FF:000009">
    <property type="entry name" value="programmed cell death protein 4"/>
    <property type="match status" value="2"/>
</dbReference>
<comment type="subcellular location">
    <subcellularLocation>
        <location evidence="1">Cytoplasm</location>
    </subcellularLocation>
</comment>
<dbReference type="InterPro" id="IPR016024">
    <property type="entry name" value="ARM-type_fold"/>
</dbReference>
<organism evidence="9">
    <name type="scientific">Selaginella moellendorffii</name>
    <name type="common">Spikemoss</name>
    <dbReference type="NCBI Taxonomy" id="88036"/>
    <lineage>
        <taxon>Eukaryota</taxon>
        <taxon>Viridiplantae</taxon>
        <taxon>Streptophyta</taxon>
        <taxon>Embryophyta</taxon>
        <taxon>Tracheophyta</taxon>
        <taxon>Lycopodiopsida</taxon>
        <taxon>Selaginellales</taxon>
        <taxon>Selaginellaceae</taxon>
        <taxon>Selaginella</taxon>
    </lineage>
</organism>
<protein>
    <recommendedName>
        <fullName evidence="7">MI domain-containing protein</fullName>
    </recommendedName>
</protein>
<evidence type="ECO:0000259" key="7">
    <source>
        <dbReference type="PROSITE" id="PS51366"/>
    </source>
</evidence>
<keyword evidence="4" id="KW-0677">Repeat</keyword>
<dbReference type="EMBL" id="GL377604">
    <property type="protein sequence ID" value="EFJ20061.1"/>
    <property type="molecule type" value="Genomic_DNA"/>
</dbReference>